<feature type="domain" description="K+ potassium transporter integral membrane" evidence="4">
    <location>
        <begin position="1"/>
        <end position="78"/>
    </location>
</feature>
<evidence type="ECO:0000256" key="2">
    <source>
        <dbReference type="ARBA" id="ARBA00008440"/>
    </source>
</evidence>
<feature type="non-terminal residue" evidence="5">
    <location>
        <position position="1"/>
    </location>
</feature>
<evidence type="ECO:0000256" key="1">
    <source>
        <dbReference type="ARBA" id="ARBA00004651"/>
    </source>
</evidence>
<dbReference type="Pfam" id="PF02705">
    <property type="entry name" value="K_trans"/>
    <property type="match status" value="1"/>
</dbReference>
<reference evidence="5 6" key="1">
    <citation type="submission" date="2019-12" db="EMBL/GenBank/DDBJ databases">
        <authorList>
            <person name="Alioto T."/>
            <person name="Alioto T."/>
            <person name="Gomez Garrido J."/>
        </authorList>
    </citation>
    <scope>NUCLEOTIDE SEQUENCE [LARGE SCALE GENOMIC DNA]</scope>
</reference>
<dbReference type="GO" id="GO:0015079">
    <property type="term" value="F:potassium ion transmembrane transporter activity"/>
    <property type="evidence" value="ECO:0007669"/>
    <property type="project" value="InterPro"/>
</dbReference>
<evidence type="ECO:0000259" key="4">
    <source>
        <dbReference type="Pfam" id="PF02705"/>
    </source>
</evidence>
<dbReference type="InterPro" id="IPR053951">
    <property type="entry name" value="K_trans_N"/>
</dbReference>
<proteinExistence type="inferred from homology"/>
<dbReference type="OrthoDB" id="1715332at2759"/>
<dbReference type="PANTHER" id="PTHR30540">
    <property type="entry name" value="OSMOTIC STRESS POTASSIUM TRANSPORTER"/>
    <property type="match status" value="1"/>
</dbReference>
<dbReference type="PANTHER" id="PTHR30540:SF4">
    <property type="entry name" value="POTASSIUM TRANSPORTER 12-RELATED"/>
    <property type="match status" value="1"/>
</dbReference>
<sequence length="78" mass="8704">FVIATIAVVIDSQSLISISFSCVKQAMALGCFPRLKIVHTSRKRMGQIYIPVINSFLMIMYIIVVSAFRSTTDITNAY</sequence>
<evidence type="ECO:0000313" key="5">
    <source>
        <dbReference type="EMBL" id="CAA3031004.1"/>
    </source>
</evidence>
<evidence type="ECO:0000313" key="6">
    <source>
        <dbReference type="Proteomes" id="UP000594638"/>
    </source>
</evidence>
<protein>
    <submittedName>
        <fullName evidence="5">Potassium transporter 12</fullName>
    </submittedName>
</protein>
<keyword evidence="3" id="KW-0812">Transmembrane</keyword>
<dbReference type="AlphaFoldDB" id="A0A8S0VLS1"/>
<dbReference type="Gramene" id="OE9A023751T1">
    <property type="protein sequence ID" value="OE9A023751C1"/>
    <property type="gene ID" value="OE9A023751"/>
</dbReference>
<keyword evidence="6" id="KW-1185">Reference proteome</keyword>
<accession>A0A8S0VLS1</accession>
<dbReference type="InterPro" id="IPR003855">
    <property type="entry name" value="K+_transporter"/>
</dbReference>
<name>A0A8S0VLS1_OLEEU</name>
<feature type="transmembrane region" description="Helical" evidence="3">
    <location>
        <begin position="48"/>
        <end position="68"/>
    </location>
</feature>
<dbReference type="EMBL" id="CACTIH010009411">
    <property type="protein sequence ID" value="CAA3031004.1"/>
    <property type="molecule type" value="Genomic_DNA"/>
</dbReference>
<dbReference type="GO" id="GO:0005886">
    <property type="term" value="C:plasma membrane"/>
    <property type="evidence" value="ECO:0007669"/>
    <property type="project" value="UniProtKB-SubCell"/>
</dbReference>
<keyword evidence="3" id="KW-0472">Membrane</keyword>
<comment type="caution">
    <text evidence="5">The sequence shown here is derived from an EMBL/GenBank/DDBJ whole genome shotgun (WGS) entry which is preliminary data.</text>
</comment>
<dbReference type="Proteomes" id="UP000594638">
    <property type="component" value="Unassembled WGS sequence"/>
</dbReference>
<keyword evidence="3" id="KW-1133">Transmembrane helix</keyword>
<comment type="subcellular location">
    <subcellularLocation>
        <location evidence="1">Cell membrane</location>
        <topology evidence="1">Multi-pass membrane protein</topology>
    </subcellularLocation>
</comment>
<gene>
    <name evidence="5" type="ORF">OLEA9_A023751</name>
</gene>
<evidence type="ECO:0000256" key="3">
    <source>
        <dbReference type="SAM" id="Phobius"/>
    </source>
</evidence>
<comment type="similarity">
    <text evidence="2">Belongs to the HAK/KUP transporter (TC 2.A.72.3) family.</text>
</comment>
<organism evidence="5 6">
    <name type="scientific">Olea europaea subsp. europaea</name>
    <dbReference type="NCBI Taxonomy" id="158383"/>
    <lineage>
        <taxon>Eukaryota</taxon>
        <taxon>Viridiplantae</taxon>
        <taxon>Streptophyta</taxon>
        <taxon>Embryophyta</taxon>
        <taxon>Tracheophyta</taxon>
        <taxon>Spermatophyta</taxon>
        <taxon>Magnoliopsida</taxon>
        <taxon>eudicotyledons</taxon>
        <taxon>Gunneridae</taxon>
        <taxon>Pentapetalae</taxon>
        <taxon>asterids</taxon>
        <taxon>lamiids</taxon>
        <taxon>Lamiales</taxon>
        <taxon>Oleaceae</taxon>
        <taxon>Oleeae</taxon>
        <taxon>Olea</taxon>
    </lineage>
</organism>
<feature type="non-terminal residue" evidence="5">
    <location>
        <position position="78"/>
    </location>
</feature>